<keyword evidence="2" id="KW-1185">Reference proteome</keyword>
<reference evidence="2" key="1">
    <citation type="journal article" date="2019" name="Int. J. Syst. Evol. Microbiol.">
        <title>The Global Catalogue of Microorganisms (GCM) 10K type strain sequencing project: providing services to taxonomists for standard genome sequencing and annotation.</title>
        <authorList>
            <consortium name="The Broad Institute Genomics Platform"/>
            <consortium name="The Broad Institute Genome Sequencing Center for Infectious Disease"/>
            <person name="Wu L."/>
            <person name="Ma J."/>
        </authorList>
    </citation>
    <scope>NUCLEOTIDE SEQUENCE [LARGE SCALE GENOMIC DNA]</scope>
    <source>
        <strain evidence="2">CCM 8725</strain>
    </source>
</reference>
<dbReference type="Proteomes" id="UP001597448">
    <property type="component" value="Unassembled WGS sequence"/>
</dbReference>
<organism evidence="1 2">
    <name type="scientific">Paenibacillus rhizoplanae</name>
    <dbReference type="NCBI Taxonomy" id="1917181"/>
    <lineage>
        <taxon>Bacteria</taxon>
        <taxon>Bacillati</taxon>
        <taxon>Bacillota</taxon>
        <taxon>Bacilli</taxon>
        <taxon>Bacillales</taxon>
        <taxon>Paenibacillaceae</taxon>
        <taxon>Paenibacillus</taxon>
    </lineage>
</organism>
<evidence type="ECO:0000313" key="2">
    <source>
        <dbReference type="Proteomes" id="UP001597448"/>
    </source>
</evidence>
<dbReference type="EC" id="2.1.1.-" evidence="1"/>
<evidence type="ECO:0000313" key="1">
    <source>
        <dbReference type="EMBL" id="MFD2413155.1"/>
    </source>
</evidence>
<dbReference type="EMBL" id="JBHUKY010000058">
    <property type="protein sequence ID" value="MFD2413155.1"/>
    <property type="molecule type" value="Genomic_DNA"/>
</dbReference>
<dbReference type="GO" id="GO:0008168">
    <property type="term" value="F:methyltransferase activity"/>
    <property type="evidence" value="ECO:0007669"/>
    <property type="project" value="UniProtKB-KW"/>
</dbReference>
<keyword evidence="1" id="KW-0489">Methyltransferase</keyword>
<gene>
    <name evidence="1" type="ORF">ACFSX3_25045</name>
</gene>
<dbReference type="SUPFAM" id="SSF53335">
    <property type="entry name" value="S-adenosyl-L-methionine-dependent methyltransferases"/>
    <property type="match status" value="1"/>
</dbReference>
<protein>
    <submittedName>
        <fullName evidence="1">Class I SAM-dependent methyltransferase</fullName>
        <ecNumber evidence="1">2.1.1.-</ecNumber>
    </submittedName>
</protein>
<dbReference type="RefSeq" id="WP_379255317.1">
    <property type="nucleotide sequence ID" value="NZ_JBHSVQ010000001.1"/>
</dbReference>
<name>A0ABW5FGH8_9BACL</name>
<keyword evidence="1" id="KW-0808">Transferase</keyword>
<sequence>MMLKEISKYWSSSSESYDKVIQTQFRSTKTIDLWKQLLTKGLGNKPRQKVLDVGTGPGFFSILLSQMGHQPTAVDASQGMILVLDPYSVHRTKNPPAEQPG</sequence>
<dbReference type="InterPro" id="IPR029063">
    <property type="entry name" value="SAM-dependent_MTases_sf"/>
</dbReference>
<proteinExistence type="predicted"/>
<comment type="caution">
    <text evidence="1">The sequence shown here is derived from an EMBL/GenBank/DDBJ whole genome shotgun (WGS) entry which is preliminary data.</text>
</comment>
<accession>A0ABW5FGH8</accession>
<dbReference type="Gene3D" id="3.40.50.150">
    <property type="entry name" value="Vaccinia Virus protein VP39"/>
    <property type="match status" value="1"/>
</dbReference>
<dbReference type="GO" id="GO:0032259">
    <property type="term" value="P:methylation"/>
    <property type="evidence" value="ECO:0007669"/>
    <property type="project" value="UniProtKB-KW"/>
</dbReference>